<evidence type="ECO:0000256" key="5">
    <source>
        <dbReference type="ARBA" id="ARBA00022989"/>
    </source>
</evidence>
<dbReference type="GO" id="GO:0009306">
    <property type="term" value="P:protein secretion"/>
    <property type="evidence" value="ECO:0007669"/>
    <property type="project" value="InterPro"/>
</dbReference>
<feature type="transmembrane region" description="Helical" evidence="8">
    <location>
        <begin position="137"/>
        <end position="157"/>
    </location>
</feature>
<protein>
    <submittedName>
        <fullName evidence="9">Type III secretion protein U</fullName>
    </submittedName>
</protein>
<dbReference type="NCBIfam" id="TIGR01404">
    <property type="entry name" value="FlhB_rel_III"/>
    <property type="match status" value="1"/>
</dbReference>
<keyword evidence="10" id="KW-1185">Reference proteome</keyword>
<dbReference type="Proteomes" id="UP000541535">
    <property type="component" value="Unassembled WGS sequence"/>
</dbReference>
<accession>A0A7W5BF22</accession>
<dbReference type="AlphaFoldDB" id="A0A7W5BF22"/>
<dbReference type="PANTHER" id="PTHR30531:SF14">
    <property type="entry name" value="SURFACE PRESENTATION OF ANTIGENS PROTEIN SPAS"/>
    <property type="match status" value="1"/>
</dbReference>
<feature type="transmembrane region" description="Helical" evidence="8">
    <location>
        <begin position="75"/>
        <end position="101"/>
    </location>
</feature>
<dbReference type="Gene3D" id="3.40.1690.10">
    <property type="entry name" value="secretion proteins EscU"/>
    <property type="match status" value="1"/>
</dbReference>
<evidence type="ECO:0000256" key="1">
    <source>
        <dbReference type="ARBA" id="ARBA00004651"/>
    </source>
</evidence>
<dbReference type="Pfam" id="PF01312">
    <property type="entry name" value="Bac_export_2"/>
    <property type="match status" value="1"/>
</dbReference>
<dbReference type="PANTHER" id="PTHR30531">
    <property type="entry name" value="FLAGELLAR BIOSYNTHETIC PROTEIN FLHB"/>
    <property type="match status" value="1"/>
</dbReference>
<organism evidence="9 10">
    <name type="scientific">Pseudoduganella violacea</name>
    <dbReference type="NCBI Taxonomy" id="1715466"/>
    <lineage>
        <taxon>Bacteria</taxon>
        <taxon>Pseudomonadati</taxon>
        <taxon>Pseudomonadota</taxon>
        <taxon>Betaproteobacteria</taxon>
        <taxon>Burkholderiales</taxon>
        <taxon>Oxalobacteraceae</taxon>
        <taxon>Telluria group</taxon>
        <taxon>Pseudoduganella</taxon>
    </lineage>
</organism>
<proteinExistence type="inferred from homology"/>
<dbReference type="PRINTS" id="PR00950">
    <property type="entry name" value="TYPE3IMSPROT"/>
</dbReference>
<dbReference type="EMBL" id="JACHXD010000022">
    <property type="protein sequence ID" value="MBB3121937.1"/>
    <property type="molecule type" value="Genomic_DNA"/>
</dbReference>
<name>A0A7W5BF22_9BURK</name>
<keyword evidence="6" id="KW-0843">Virulence</keyword>
<evidence type="ECO:0000256" key="6">
    <source>
        <dbReference type="ARBA" id="ARBA00023026"/>
    </source>
</evidence>
<dbReference type="GO" id="GO:0005886">
    <property type="term" value="C:plasma membrane"/>
    <property type="evidence" value="ECO:0007669"/>
    <property type="project" value="UniProtKB-SubCell"/>
</dbReference>
<keyword evidence="5 8" id="KW-1133">Transmembrane helix</keyword>
<evidence type="ECO:0000313" key="9">
    <source>
        <dbReference type="EMBL" id="MBB3121937.1"/>
    </source>
</evidence>
<sequence>MSDEKNEEPTDKKIEDARKKGQIAVSRDLARLATLVAVAETAFATEPLWRDSLDGLFVLGIASIGRPFQGAMWDVLQAAGLLLLVVFCVCFLICIVVGVAAHWGQFGVLIAAESVTPKFDKLNPVNGFKQLLSKKKLIELLISVAKAGLIGWMVYSLTRSALPVIAQLSTGEPRDVYFAFITLLKSIFHSVVIICLCLGAVDFAMQKHFHKNELMMDMEEIKREYKESEGDPMVKGQRKQLARQWANEGPVARTEDANAVVVNPSHFAVAMFYDPAAGMVPQVIAKGRDATAQAMMARARLHGIPVIRHVWLARTLYASCKPDMEVPRASYEAVAQVYAVVMELMQSGRGGSDVELESYGEAPQGMLALSAAEAAAQGERNAD</sequence>
<feature type="transmembrane region" description="Helical" evidence="8">
    <location>
        <begin position="177"/>
        <end position="201"/>
    </location>
</feature>
<dbReference type="InterPro" id="IPR006307">
    <property type="entry name" value="BsaZ-like"/>
</dbReference>
<keyword evidence="4 8" id="KW-0812">Transmembrane</keyword>
<evidence type="ECO:0000256" key="8">
    <source>
        <dbReference type="SAM" id="Phobius"/>
    </source>
</evidence>
<dbReference type="SUPFAM" id="SSF160544">
    <property type="entry name" value="EscU C-terminal domain-like"/>
    <property type="match status" value="1"/>
</dbReference>
<comment type="similarity">
    <text evidence="2">Belongs to the type III secretion exporter family.</text>
</comment>
<keyword evidence="3" id="KW-1003">Cell membrane</keyword>
<evidence type="ECO:0000256" key="2">
    <source>
        <dbReference type="ARBA" id="ARBA00010690"/>
    </source>
</evidence>
<keyword evidence="7 8" id="KW-0472">Membrane</keyword>
<evidence type="ECO:0000313" key="10">
    <source>
        <dbReference type="Proteomes" id="UP000541535"/>
    </source>
</evidence>
<evidence type="ECO:0000256" key="7">
    <source>
        <dbReference type="ARBA" id="ARBA00023136"/>
    </source>
</evidence>
<comment type="subcellular location">
    <subcellularLocation>
        <location evidence="1">Cell membrane</location>
        <topology evidence="1">Multi-pass membrane protein</topology>
    </subcellularLocation>
</comment>
<comment type="caution">
    <text evidence="9">The sequence shown here is derived from an EMBL/GenBank/DDBJ whole genome shotgun (WGS) entry which is preliminary data.</text>
</comment>
<evidence type="ECO:0000256" key="4">
    <source>
        <dbReference type="ARBA" id="ARBA00022692"/>
    </source>
</evidence>
<reference evidence="9 10" key="1">
    <citation type="submission" date="2020-08" db="EMBL/GenBank/DDBJ databases">
        <title>Genomic Encyclopedia of Type Strains, Phase III (KMG-III): the genomes of soil and plant-associated and newly described type strains.</title>
        <authorList>
            <person name="Whitman W."/>
        </authorList>
    </citation>
    <scope>NUCLEOTIDE SEQUENCE [LARGE SCALE GENOMIC DNA]</scope>
    <source>
        <strain evidence="9 10">CECT 8897</strain>
    </source>
</reference>
<evidence type="ECO:0000256" key="3">
    <source>
        <dbReference type="ARBA" id="ARBA00022475"/>
    </source>
</evidence>
<gene>
    <name evidence="9" type="ORF">FHS03_005032</name>
</gene>
<dbReference type="InterPro" id="IPR006135">
    <property type="entry name" value="T3SS_substrate_exporter"/>
</dbReference>
<dbReference type="RefSeq" id="WP_183443621.1">
    <property type="nucleotide sequence ID" value="NZ_JACHXD010000022.1"/>
</dbReference>
<dbReference type="InterPro" id="IPR029025">
    <property type="entry name" value="T3SS_substrate_exporter_C"/>
</dbReference>